<dbReference type="GO" id="GO:0031201">
    <property type="term" value="C:SNARE complex"/>
    <property type="evidence" value="ECO:0007669"/>
    <property type="project" value="TreeGrafter"/>
</dbReference>
<feature type="coiled-coil region" evidence="3">
    <location>
        <begin position="35"/>
        <end position="86"/>
    </location>
</feature>
<dbReference type="CDD" id="cd15848">
    <property type="entry name" value="SNARE_syntaxin1-like"/>
    <property type="match status" value="1"/>
</dbReference>
<protein>
    <recommendedName>
        <fullName evidence="5">t-SNARE coiled-coil homology domain-containing protein</fullName>
    </recommendedName>
</protein>
<dbReference type="InterPro" id="IPR000727">
    <property type="entry name" value="T_SNARE_dom"/>
</dbReference>
<dbReference type="OrthoDB" id="10255013at2759"/>
<dbReference type="EMBL" id="CAJOBC010003022">
    <property type="protein sequence ID" value="CAF3763254.1"/>
    <property type="molecule type" value="Genomic_DNA"/>
</dbReference>
<evidence type="ECO:0000313" key="7">
    <source>
        <dbReference type="EMBL" id="CAF3763254.1"/>
    </source>
</evidence>
<dbReference type="GO" id="GO:0000149">
    <property type="term" value="F:SNARE binding"/>
    <property type="evidence" value="ECO:0007669"/>
    <property type="project" value="TreeGrafter"/>
</dbReference>
<feature type="domain" description="T-SNARE coiled-coil homology" evidence="5">
    <location>
        <begin position="125"/>
        <end position="187"/>
    </location>
</feature>
<dbReference type="PANTHER" id="PTHR19957">
    <property type="entry name" value="SYNTAXIN"/>
    <property type="match status" value="1"/>
</dbReference>
<proteinExistence type="inferred from homology"/>
<comment type="subcellular location">
    <subcellularLocation>
        <location evidence="1">Membrane</location>
        <topology evidence="1">Single-pass type IV membrane protein</topology>
    </subcellularLocation>
</comment>
<keyword evidence="4" id="KW-0812">Transmembrane</keyword>
<keyword evidence="4" id="KW-1133">Transmembrane helix</keyword>
<dbReference type="SUPFAM" id="SSF47661">
    <property type="entry name" value="t-snare proteins"/>
    <property type="match status" value="1"/>
</dbReference>
<dbReference type="GO" id="GO:0006906">
    <property type="term" value="P:vesicle fusion"/>
    <property type="evidence" value="ECO:0007669"/>
    <property type="project" value="TreeGrafter"/>
</dbReference>
<comment type="caution">
    <text evidence="6">The sequence shown here is derived from an EMBL/GenBank/DDBJ whole genome shotgun (WGS) entry which is preliminary data.</text>
</comment>
<dbReference type="PROSITE" id="PS50192">
    <property type="entry name" value="T_SNARE"/>
    <property type="match status" value="1"/>
</dbReference>
<feature type="transmembrane region" description="Helical" evidence="4">
    <location>
        <begin position="198"/>
        <end position="219"/>
    </location>
</feature>
<dbReference type="GO" id="GO:0006887">
    <property type="term" value="P:exocytosis"/>
    <property type="evidence" value="ECO:0007669"/>
    <property type="project" value="TreeGrafter"/>
</dbReference>
<dbReference type="Pfam" id="PF05739">
    <property type="entry name" value="SNARE"/>
    <property type="match status" value="1"/>
</dbReference>
<name>A0A814FZ04_9BILA</name>
<sequence>MERQNVDDSDTETTHHTVLNMEQTISDFLAQIKPIQIHIDKIKALVEEVKQLQNITLNIETDQKTKQELEQKMDEIKKISDDVRIKLKTGRTKSEAQLDEMLTSGNFNGFSEGIMVETQEAKQNLADIEARHREFVKIEKSLIEVNEMFHEIAALIQTQGTMIDSIEYNTKKSTDWVIKGKNEVKKAEDGKKARQKTIGVIVIVIAILLIIIIVLASIFGSKR</sequence>
<comment type="similarity">
    <text evidence="2">Belongs to the syntaxin family.</text>
</comment>
<evidence type="ECO:0000256" key="1">
    <source>
        <dbReference type="ARBA" id="ARBA00004211"/>
    </source>
</evidence>
<dbReference type="GO" id="GO:0006886">
    <property type="term" value="P:intracellular protein transport"/>
    <property type="evidence" value="ECO:0007669"/>
    <property type="project" value="TreeGrafter"/>
</dbReference>
<keyword evidence="3" id="KW-0175">Coiled coil</keyword>
<dbReference type="AlphaFoldDB" id="A0A814FZ04"/>
<dbReference type="SMART" id="SM00397">
    <property type="entry name" value="t_SNARE"/>
    <property type="match status" value="1"/>
</dbReference>
<evidence type="ECO:0000256" key="2">
    <source>
        <dbReference type="ARBA" id="ARBA00009063"/>
    </source>
</evidence>
<organism evidence="6 8">
    <name type="scientific">Didymodactylos carnosus</name>
    <dbReference type="NCBI Taxonomy" id="1234261"/>
    <lineage>
        <taxon>Eukaryota</taxon>
        <taxon>Metazoa</taxon>
        <taxon>Spiralia</taxon>
        <taxon>Gnathifera</taxon>
        <taxon>Rotifera</taxon>
        <taxon>Eurotatoria</taxon>
        <taxon>Bdelloidea</taxon>
        <taxon>Philodinida</taxon>
        <taxon>Philodinidae</taxon>
        <taxon>Didymodactylos</taxon>
    </lineage>
</organism>
<dbReference type="GO" id="GO:0005484">
    <property type="term" value="F:SNAP receptor activity"/>
    <property type="evidence" value="ECO:0007669"/>
    <property type="project" value="TreeGrafter"/>
</dbReference>
<dbReference type="GO" id="GO:0048278">
    <property type="term" value="P:vesicle docking"/>
    <property type="evidence" value="ECO:0007669"/>
    <property type="project" value="TreeGrafter"/>
</dbReference>
<keyword evidence="4" id="KW-0472">Membrane</keyword>
<gene>
    <name evidence="6" type="ORF">GPM918_LOCUS13268</name>
    <name evidence="7" type="ORF">SRO942_LOCUS13268</name>
</gene>
<evidence type="ECO:0000259" key="5">
    <source>
        <dbReference type="PROSITE" id="PS50192"/>
    </source>
</evidence>
<dbReference type="EMBL" id="CAJNOQ010003022">
    <property type="protein sequence ID" value="CAF0991327.1"/>
    <property type="molecule type" value="Genomic_DNA"/>
</dbReference>
<dbReference type="InterPro" id="IPR045242">
    <property type="entry name" value="Syntaxin"/>
</dbReference>
<dbReference type="Proteomes" id="UP000681722">
    <property type="component" value="Unassembled WGS sequence"/>
</dbReference>
<reference evidence="6" key="1">
    <citation type="submission" date="2021-02" db="EMBL/GenBank/DDBJ databases">
        <authorList>
            <person name="Nowell W R."/>
        </authorList>
    </citation>
    <scope>NUCLEOTIDE SEQUENCE</scope>
</reference>
<dbReference type="GO" id="GO:0012505">
    <property type="term" value="C:endomembrane system"/>
    <property type="evidence" value="ECO:0007669"/>
    <property type="project" value="TreeGrafter"/>
</dbReference>
<dbReference type="Gene3D" id="1.20.58.70">
    <property type="match status" value="1"/>
</dbReference>
<evidence type="ECO:0000313" key="6">
    <source>
        <dbReference type="EMBL" id="CAF0991327.1"/>
    </source>
</evidence>
<evidence type="ECO:0000256" key="3">
    <source>
        <dbReference type="SAM" id="Coils"/>
    </source>
</evidence>
<dbReference type="Gene3D" id="1.20.5.110">
    <property type="match status" value="1"/>
</dbReference>
<evidence type="ECO:0000313" key="8">
    <source>
        <dbReference type="Proteomes" id="UP000663829"/>
    </source>
</evidence>
<evidence type="ECO:0000256" key="4">
    <source>
        <dbReference type="SAM" id="Phobius"/>
    </source>
</evidence>
<dbReference type="InterPro" id="IPR010989">
    <property type="entry name" value="SNARE"/>
</dbReference>
<dbReference type="GO" id="GO:0005886">
    <property type="term" value="C:plasma membrane"/>
    <property type="evidence" value="ECO:0007669"/>
    <property type="project" value="TreeGrafter"/>
</dbReference>
<dbReference type="PANTHER" id="PTHR19957:SF307">
    <property type="entry name" value="PROTEIN SSO1-RELATED"/>
    <property type="match status" value="1"/>
</dbReference>
<dbReference type="Proteomes" id="UP000663829">
    <property type="component" value="Unassembled WGS sequence"/>
</dbReference>
<keyword evidence="8" id="KW-1185">Reference proteome</keyword>
<accession>A0A814FZ04</accession>